<proteinExistence type="predicted"/>
<evidence type="ECO:0000313" key="2">
    <source>
        <dbReference type="EMBL" id="EFL51415.1"/>
    </source>
</evidence>
<dbReference type="Proteomes" id="UP000006250">
    <property type="component" value="Unassembled WGS sequence"/>
</dbReference>
<evidence type="ECO:0000256" key="1">
    <source>
        <dbReference type="SAM" id="SignalP"/>
    </source>
</evidence>
<dbReference type="RefSeq" id="WP_005993207.1">
    <property type="nucleotide sequence ID" value="NZ_AECZ01000010.1"/>
</dbReference>
<gene>
    <name evidence="2" type="ORF">DesfrDRAFT_1854</name>
</gene>
<keyword evidence="3" id="KW-1185">Reference proteome</keyword>
<organism evidence="2 3">
    <name type="scientific">Solidesulfovibrio fructosivorans JJ]</name>
    <dbReference type="NCBI Taxonomy" id="596151"/>
    <lineage>
        <taxon>Bacteria</taxon>
        <taxon>Pseudomonadati</taxon>
        <taxon>Thermodesulfobacteriota</taxon>
        <taxon>Desulfovibrionia</taxon>
        <taxon>Desulfovibrionales</taxon>
        <taxon>Desulfovibrionaceae</taxon>
        <taxon>Solidesulfovibrio</taxon>
    </lineage>
</organism>
<name>E1JW55_SOLFR</name>
<evidence type="ECO:0008006" key="4">
    <source>
        <dbReference type="Google" id="ProtNLM"/>
    </source>
</evidence>
<sequence precursor="true">MKCCIALFLAFALLAGCAKTVSTNLATGQGLVAGRQLGRTAVLVWFGFEANDAKGKKKIEKVREIITTRFTRLPGTTLGGDDALVKALEPLAWRDAGDVELLAAARKAGCDSVALVEVAACGGELSIGLTPLPVWAVTTRFSYRLRLLDVQSGRLVQSAMRGRETGGAYTVRGLDALMRDFDADLASVLTFATPQATLETH</sequence>
<protein>
    <recommendedName>
        <fullName evidence="4">Lipoprotein</fullName>
    </recommendedName>
</protein>
<dbReference type="EMBL" id="AECZ01000010">
    <property type="protein sequence ID" value="EFL51415.1"/>
    <property type="molecule type" value="Genomic_DNA"/>
</dbReference>
<dbReference type="eggNOG" id="ENOG503182H">
    <property type="taxonomic scope" value="Bacteria"/>
</dbReference>
<evidence type="ECO:0000313" key="3">
    <source>
        <dbReference type="Proteomes" id="UP000006250"/>
    </source>
</evidence>
<comment type="caution">
    <text evidence="2">The sequence shown here is derived from an EMBL/GenBank/DDBJ whole genome shotgun (WGS) entry which is preliminary data.</text>
</comment>
<dbReference type="PROSITE" id="PS51257">
    <property type="entry name" value="PROKAR_LIPOPROTEIN"/>
    <property type="match status" value="1"/>
</dbReference>
<keyword evidence="1" id="KW-0732">Signal</keyword>
<dbReference type="OrthoDB" id="5451511at2"/>
<accession>E1JW55</accession>
<dbReference type="STRING" id="596151.DesfrDRAFT_1854"/>
<feature type="chain" id="PRO_5003148238" description="Lipoprotein" evidence="1">
    <location>
        <begin position="19"/>
        <end position="201"/>
    </location>
</feature>
<feature type="signal peptide" evidence="1">
    <location>
        <begin position="1"/>
        <end position="18"/>
    </location>
</feature>
<dbReference type="AlphaFoldDB" id="E1JW55"/>
<reference evidence="2 3" key="1">
    <citation type="submission" date="2010-08" db="EMBL/GenBank/DDBJ databases">
        <title>The draft genome of Desulfovibrio fructosovorans JJ.</title>
        <authorList>
            <consortium name="US DOE Joint Genome Institute (JGI-PGF)"/>
            <person name="Lucas S."/>
            <person name="Copeland A."/>
            <person name="Lapidus A."/>
            <person name="Cheng J.-F."/>
            <person name="Bruce D."/>
            <person name="Goodwin L."/>
            <person name="Pitluck S."/>
            <person name="Land M.L."/>
            <person name="Hauser L."/>
            <person name="Chang Y.-J."/>
            <person name="Jeffries C."/>
            <person name="Wall J.D."/>
            <person name="Stahl D.A."/>
            <person name="Arkin A.P."/>
            <person name="Dehal P."/>
            <person name="Stolyar S.M."/>
            <person name="Hazen T.C."/>
            <person name="Woyke T.J."/>
        </authorList>
    </citation>
    <scope>NUCLEOTIDE SEQUENCE [LARGE SCALE GENOMIC DNA]</scope>
    <source>
        <strain evidence="2 3">JJ</strain>
    </source>
</reference>